<comment type="caution">
    <text evidence="2">The sequence shown here is derived from an EMBL/GenBank/DDBJ whole genome shotgun (WGS) entry which is preliminary data.</text>
</comment>
<keyword evidence="3" id="KW-1185">Reference proteome</keyword>
<keyword evidence="2" id="KW-0808">Transferase</keyword>
<dbReference type="GO" id="GO:0016740">
    <property type="term" value="F:transferase activity"/>
    <property type="evidence" value="ECO:0007669"/>
    <property type="project" value="UniProtKB-KW"/>
</dbReference>
<feature type="domain" description="Polysaccharide pyruvyl transferase" evidence="1">
    <location>
        <begin position="68"/>
        <end position="265"/>
    </location>
</feature>
<dbReference type="EMBL" id="JACTUZ010000145">
    <property type="protein sequence ID" value="MBC9179416.1"/>
    <property type="molecule type" value="Genomic_DNA"/>
</dbReference>
<organism evidence="2 3">
    <name type="scientific">Pseudoroseomonas ludipueritiae</name>
    <dbReference type="NCBI Taxonomy" id="198093"/>
    <lineage>
        <taxon>Bacteria</taxon>
        <taxon>Pseudomonadati</taxon>
        <taxon>Pseudomonadota</taxon>
        <taxon>Alphaproteobacteria</taxon>
        <taxon>Acetobacterales</taxon>
        <taxon>Acetobacteraceae</taxon>
        <taxon>Pseudoroseomonas</taxon>
    </lineage>
</organism>
<gene>
    <name evidence="2" type="ORF">IBL25_20960</name>
</gene>
<accession>A0ABR7RCD8</accession>
<evidence type="ECO:0000259" key="1">
    <source>
        <dbReference type="Pfam" id="PF04230"/>
    </source>
</evidence>
<dbReference type="InterPro" id="IPR007345">
    <property type="entry name" value="Polysacch_pyruvyl_Trfase"/>
</dbReference>
<dbReference type="RefSeq" id="WP_187780451.1">
    <property type="nucleotide sequence ID" value="NZ_JACTUZ010000145.1"/>
</dbReference>
<evidence type="ECO:0000313" key="2">
    <source>
        <dbReference type="EMBL" id="MBC9179416.1"/>
    </source>
</evidence>
<dbReference type="Proteomes" id="UP000603940">
    <property type="component" value="Unassembled WGS sequence"/>
</dbReference>
<dbReference type="Pfam" id="PF04230">
    <property type="entry name" value="PS_pyruv_trans"/>
    <property type="match status" value="1"/>
</dbReference>
<sequence length="337" mass="39069">MADYLWDQYTSFEDKYRKIGKNTGNLLFKNALRSIIQADHLYQSKLDQYDCFVTTDLIWIPENFKPPELLKKILAMPGDKKVVPISVGLQAPKFKTDFVMSEDTVKLLRDISERATLAIRGNYTAEVLHRKGITNLEVVGCPSVYQLPLYSQSLDGLRKKAETKYVVANYKSIHGTMRQVDVDILGYFARTCSGFVEQTEGVLGNTNVDDPKLLEWFRMHSNLFFDMDQWARYAKRYDFSIGARFHGNVLPVLLGIKSMFITCDSRTQEMVDFFEFPFVKIEDFDKNTPMEEFERMADYGKFTANYQAKLGRFTNFLEKNGLEMREPFKQKLASFAF</sequence>
<proteinExistence type="predicted"/>
<evidence type="ECO:0000313" key="3">
    <source>
        <dbReference type="Proteomes" id="UP000603940"/>
    </source>
</evidence>
<protein>
    <submittedName>
        <fullName evidence="2">Polysaccharide pyruvyl transferase family protein</fullName>
    </submittedName>
</protein>
<reference evidence="2 3" key="1">
    <citation type="journal article" date="2009" name="Int. J. Syst. Evol. Microbiol.">
        <title>Transfer of Teichococcus ludipueritiae and Muricoccus roseus to the genus Roseomonas, as Roseomonas ludipueritiae comb. nov. and Roseomonas rosea comb. nov., respectively, and emended description of the genus Roseomonas.</title>
        <authorList>
            <person name="Sanchez-Porro C."/>
            <person name="Gallego V."/>
            <person name="Busse H.J."/>
            <person name="Kampfer P."/>
            <person name="Ventosa A."/>
        </authorList>
    </citation>
    <scope>NUCLEOTIDE SEQUENCE [LARGE SCALE GENOMIC DNA]</scope>
    <source>
        <strain evidence="2 3">DSM 14915</strain>
    </source>
</reference>
<name>A0ABR7RCD8_9PROT</name>